<dbReference type="GO" id="GO:0046872">
    <property type="term" value="F:metal ion binding"/>
    <property type="evidence" value="ECO:0007669"/>
    <property type="project" value="UniProtKB-UniRule"/>
</dbReference>
<dbReference type="GO" id="GO:0051607">
    <property type="term" value="P:defense response to virus"/>
    <property type="evidence" value="ECO:0007669"/>
    <property type="project" value="UniProtKB-UniRule"/>
</dbReference>
<comment type="similarity">
    <text evidence="2 9">Belongs to the CRISPR-associated endoribonuclease Cas2 protein family.</text>
</comment>
<dbReference type="GO" id="GO:0004521">
    <property type="term" value="F:RNA endonuclease activity"/>
    <property type="evidence" value="ECO:0007669"/>
    <property type="project" value="InterPro"/>
</dbReference>
<dbReference type="Proteomes" id="UP000233534">
    <property type="component" value="Chromosome"/>
</dbReference>
<evidence type="ECO:0000313" key="10">
    <source>
        <dbReference type="EMBL" id="AUG56929.1"/>
    </source>
</evidence>
<reference evidence="10 12" key="1">
    <citation type="submission" date="2017-12" db="EMBL/GenBank/DDBJ databases">
        <title>Complete genome sequence of Herbivorax saccincola GGR1, a novel Cellulosome-producing hydrolytic bacterium in a thermophilic biogas plant, established by Illumina and Nanopore MinION sequencing.</title>
        <authorList>
            <person name="Pechtl A."/>
            <person name="Ruckert C."/>
            <person name="Koeck D.E."/>
            <person name="Maus I."/>
            <person name="Winkler A."/>
            <person name="Kalinowski J."/>
            <person name="Puhler A."/>
            <person name="Schwarz W.W."/>
            <person name="Zverlov V.V."/>
            <person name="Schluter A."/>
            <person name="Liebl W."/>
        </authorList>
    </citation>
    <scope>NUCLEOTIDE SEQUENCE [LARGE SCALE GENOMIC DNA]</scope>
    <source>
        <strain evidence="10">GGR1</strain>
        <strain evidence="12">SR1</strain>
    </source>
</reference>
<dbReference type="EMBL" id="NEMB01000003">
    <property type="protein sequence ID" value="PQQ68312.1"/>
    <property type="molecule type" value="Genomic_DNA"/>
</dbReference>
<evidence type="ECO:0000256" key="1">
    <source>
        <dbReference type="ARBA" id="ARBA00001946"/>
    </source>
</evidence>
<evidence type="ECO:0000256" key="4">
    <source>
        <dbReference type="ARBA" id="ARBA00022723"/>
    </source>
</evidence>
<name>A0A2K9E0M1_9FIRM</name>
<dbReference type="RefSeq" id="WP_101299766.1">
    <property type="nucleotide sequence ID" value="NZ_CP025197.1"/>
</dbReference>
<evidence type="ECO:0000256" key="2">
    <source>
        <dbReference type="ARBA" id="ARBA00009959"/>
    </source>
</evidence>
<evidence type="ECO:0000256" key="9">
    <source>
        <dbReference type="HAMAP-Rule" id="MF_01471"/>
    </source>
</evidence>
<dbReference type="Pfam" id="PF09827">
    <property type="entry name" value="CRISPR_Cas2"/>
    <property type="match status" value="1"/>
</dbReference>
<organism evidence="10 12">
    <name type="scientific">Acetivibrio saccincola</name>
    <dbReference type="NCBI Taxonomy" id="1677857"/>
    <lineage>
        <taxon>Bacteria</taxon>
        <taxon>Bacillati</taxon>
        <taxon>Bacillota</taxon>
        <taxon>Clostridia</taxon>
        <taxon>Eubacteriales</taxon>
        <taxon>Oscillospiraceae</taxon>
        <taxon>Acetivibrio</taxon>
    </lineage>
</organism>
<gene>
    <name evidence="10" type="primary">cas3</name>
    <name evidence="9" type="synonym">cas2</name>
    <name evidence="11" type="ORF">B9R14_09540</name>
    <name evidence="10" type="ORF">HVS_04980</name>
</gene>
<sequence length="87" mass="10314">MFVIMVYDAGERRNAKLLKIGRKYLHWVQNSVFEGEITEANYFKLKAEVKQRIHDTEDSVVFYTFRSTRYTNREILGKKIDPGNLIL</sequence>
<dbReference type="NCBIfam" id="TIGR01573">
    <property type="entry name" value="cas2"/>
    <property type="match status" value="1"/>
</dbReference>
<dbReference type="Gene3D" id="3.30.70.240">
    <property type="match status" value="1"/>
</dbReference>
<dbReference type="InterPro" id="IPR021127">
    <property type="entry name" value="CRISPR_associated_Cas2"/>
</dbReference>
<comment type="subunit">
    <text evidence="9">Homodimer, forms a heterotetramer with a Cas1 homodimer.</text>
</comment>
<dbReference type="GO" id="GO:0043571">
    <property type="term" value="P:maintenance of CRISPR repeat elements"/>
    <property type="evidence" value="ECO:0007669"/>
    <property type="project" value="UniProtKB-UniRule"/>
</dbReference>
<dbReference type="CDD" id="cd09725">
    <property type="entry name" value="Cas2_I_II_III"/>
    <property type="match status" value="1"/>
</dbReference>
<dbReference type="SUPFAM" id="SSF143430">
    <property type="entry name" value="TTP0101/SSO1404-like"/>
    <property type="match status" value="1"/>
</dbReference>
<dbReference type="AlphaFoldDB" id="A0A2K9E0M1"/>
<keyword evidence="6 9" id="KW-0378">Hydrolase</keyword>
<keyword evidence="7 9" id="KW-0460">Magnesium</keyword>
<dbReference type="GO" id="GO:0016787">
    <property type="term" value="F:hydrolase activity"/>
    <property type="evidence" value="ECO:0007669"/>
    <property type="project" value="UniProtKB-KW"/>
</dbReference>
<evidence type="ECO:0000256" key="6">
    <source>
        <dbReference type="ARBA" id="ARBA00022801"/>
    </source>
</evidence>
<feature type="binding site" evidence="9">
    <location>
        <position position="8"/>
    </location>
    <ligand>
        <name>Mg(2+)</name>
        <dbReference type="ChEBI" id="CHEBI:18420"/>
        <note>catalytic</note>
    </ligand>
</feature>
<keyword evidence="4 9" id="KW-0479">Metal-binding</keyword>
<evidence type="ECO:0000313" key="13">
    <source>
        <dbReference type="Proteomes" id="UP000239720"/>
    </source>
</evidence>
<evidence type="ECO:0000256" key="3">
    <source>
        <dbReference type="ARBA" id="ARBA00022722"/>
    </source>
</evidence>
<evidence type="ECO:0000256" key="7">
    <source>
        <dbReference type="ARBA" id="ARBA00022842"/>
    </source>
</evidence>
<comment type="cofactor">
    <cofactor evidence="1 9">
        <name>Mg(2+)</name>
        <dbReference type="ChEBI" id="CHEBI:18420"/>
    </cofactor>
</comment>
<keyword evidence="12" id="KW-1185">Reference proteome</keyword>
<dbReference type="EC" id="3.1.-.-" evidence="9"/>
<keyword evidence="3 9" id="KW-0540">Nuclease</keyword>
<evidence type="ECO:0000256" key="5">
    <source>
        <dbReference type="ARBA" id="ARBA00022759"/>
    </source>
</evidence>
<evidence type="ECO:0000313" key="11">
    <source>
        <dbReference type="EMBL" id="PQQ68312.1"/>
    </source>
</evidence>
<dbReference type="KEGG" id="hsc:HVS_04980"/>
<evidence type="ECO:0000313" key="12">
    <source>
        <dbReference type="Proteomes" id="UP000233534"/>
    </source>
</evidence>
<comment type="function">
    <text evidence="9">CRISPR (clustered regularly interspaced short palindromic repeat), is an adaptive immune system that provides protection against mobile genetic elements (viruses, transposable elements and conjugative plasmids). CRISPR clusters contain sequences complementary to antecedent mobile elements and target invading nucleic acids. CRISPR clusters are transcribed and processed into CRISPR RNA (crRNA). Functions as a ssRNA-specific endoribonuclease. Involved in the integration of spacer DNA into the CRISPR cassette.</text>
</comment>
<protein>
    <recommendedName>
        <fullName evidence="9">CRISPR-associated endoribonuclease Cas2</fullName>
        <ecNumber evidence="9">3.1.-.-</ecNumber>
    </recommendedName>
</protein>
<evidence type="ECO:0000256" key="8">
    <source>
        <dbReference type="ARBA" id="ARBA00023118"/>
    </source>
</evidence>
<dbReference type="OrthoDB" id="279819at2"/>
<dbReference type="EMBL" id="CP025197">
    <property type="protein sequence ID" value="AUG56929.1"/>
    <property type="molecule type" value="Genomic_DNA"/>
</dbReference>
<proteinExistence type="inferred from homology"/>
<keyword evidence="5 9" id="KW-0255">Endonuclease</keyword>
<dbReference type="PANTHER" id="PTHR34405">
    <property type="entry name" value="CRISPR-ASSOCIATED ENDORIBONUCLEASE CAS2"/>
    <property type="match status" value="1"/>
</dbReference>
<dbReference type="Proteomes" id="UP000239720">
    <property type="component" value="Unassembled WGS sequence"/>
</dbReference>
<dbReference type="HAMAP" id="MF_01471">
    <property type="entry name" value="Cas2"/>
    <property type="match status" value="1"/>
</dbReference>
<reference evidence="11 13" key="2">
    <citation type="journal article" date="2018" name="Syst. Appl. Microbiol.">
        <title>Characterization and high-quality draft genome sequence of Herbivorax saccincola A7, an anaerobic, alkaliphilic, thermophilic, cellulolytic, and xylanolytic bacterium.</title>
        <authorList>
            <person name="Aikawa S."/>
            <person name="Baramee S."/>
            <person name="Sermsathanaswadi J."/>
            <person name="Thianheng P."/>
            <person name="Tachaapaikoon C."/>
            <person name="Shikata A."/>
            <person name="Waeonukul R."/>
            <person name="Pason P."/>
            <person name="Ratanakhanokchai K."/>
            <person name="Kosugi A."/>
        </authorList>
    </citation>
    <scope>NUCLEOTIDE SEQUENCE [LARGE SCALE GENOMIC DNA]</scope>
    <source>
        <strain evidence="11 13">A7</strain>
    </source>
</reference>
<dbReference type="PANTHER" id="PTHR34405:SF1">
    <property type="entry name" value="CRISPR-ASSOCIATED ENDORIBONUCLEASE CAS2"/>
    <property type="match status" value="1"/>
</dbReference>
<keyword evidence="8 9" id="KW-0051">Antiviral defense</keyword>
<dbReference type="InterPro" id="IPR019199">
    <property type="entry name" value="Virulence_VapD/CRISPR_Cas2"/>
</dbReference>
<accession>A0A2K9E0M1</accession>